<protein>
    <submittedName>
        <fullName evidence="2">Uncharacterized protein</fullName>
    </submittedName>
</protein>
<keyword evidence="1" id="KW-0812">Transmembrane</keyword>
<feature type="transmembrane region" description="Helical" evidence="1">
    <location>
        <begin position="6"/>
        <end position="25"/>
    </location>
</feature>
<dbReference type="Pfam" id="PF24124">
    <property type="entry name" value="YphA"/>
    <property type="match status" value="1"/>
</dbReference>
<proteinExistence type="predicted"/>
<keyword evidence="3" id="KW-1185">Reference proteome</keyword>
<evidence type="ECO:0000313" key="3">
    <source>
        <dbReference type="Proteomes" id="UP000239663"/>
    </source>
</evidence>
<feature type="transmembrane region" description="Helical" evidence="1">
    <location>
        <begin position="138"/>
        <end position="158"/>
    </location>
</feature>
<dbReference type="InterPro" id="IPR014617">
    <property type="entry name" value="YphA_Bacsu"/>
</dbReference>
<evidence type="ECO:0000313" key="2">
    <source>
        <dbReference type="EMBL" id="PQD96899.1"/>
    </source>
</evidence>
<feature type="transmembrane region" description="Helical" evidence="1">
    <location>
        <begin position="83"/>
        <end position="103"/>
    </location>
</feature>
<dbReference type="AlphaFoldDB" id="A0A2S7N4E1"/>
<feature type="transmembrane region" description="Helical" evidence="1">
    <location>
        <begin position="37"/>
        <end position="55"/>
    </location>
</feature>
<evidence type="ECO:0000256" key="1">
    <source>
        <dbReference type="SAM" id="Phobius"/>
    </source>
</evidence>
<reference evidence="2 3" key="1">
    <citation type="submission" date="2017-12" db="EMBL/GenBank/DDBJ databases">
        <title>Taxonomic description and draft genome of Pradoshia cofamensis Gen. nov., sp. nov., a thermotolerant bacillale isolated from anterior gut of earthworm Eisenia fetida.</title>
        <authorList>
            <person name="Saha T."/>
            <person name="Chakraborty R."/>
        </authorList>
    </citation>
    <scope>NUCLEOTIDE SEQUENCE [LARGE SCALE GENOMIC DNA]</scope>
    <source>
        <strain evidence="2 3">EAG3</strain>
    </source>
</reference>
<feature type="transmembrane region" description="Helical" evidence="1">
    <location>
        <begin position="109"/>
        <end position="131"/>
    </location>
</feature>
<dbReference type="Proteomes" id="UP000239663">
    <property type="component" value="Unassembled WGS sequence"/>
</dbReference>
<dbReference type="EMBL" id="PKOZ01000001">
    <property type="protein sequence ID" value="PQD96899.1"/>
    <property type="molecule type" value="Genomic_DNA"/>
</dbReference>
<accession>A0A2S7N4E1</accession>
<keyword evidence="1" id="KW-0472">Membrane</keyword>
<keyword evidence="1" id="KW-1133">Transmembrane helix</keyword>
<organism evidence="2 3">
    <name type="scientific">Pradoshia eiseniae</name>
    <dbReference type="NCBI Taxonomy" id="2064768"/>
    <lineage>
        <taxon>Bacteria</taxon>
        <taxon>Bacillati</taxon>
        <taxon>Bacillota</taxon>
        <taxon>Bacilli</taxon>
        <taxon>Bacillales</taxon>
        <taxon>Bacillaceae</taxon>
        <taxon>Pradoshia</taxon>
    </lineage>
</organism>
<feature type="transmembrane region" description="Helical" evidence="1">
    <location>
        <begin position="174"/>
        <end position="192"/>
    </location>
</feature>
<sequence length="212" mass="24665">MLMEVIMQEGTIFFLISWLTVWYIVFMDNKSPRQRRVHLTIILALLVCAGVYMNIGNIQVSLIWVPVLFWSFFQWRIIRNRDLFRVSVSVFGVMLAFACFRILTMLYPVWLFIDWKILCSLLVIAVSALFLKGPNMRLSTLIIGSLFGQMIFAVLLNINGMPINYLFSLESMDLLSLLVFMNGVLHLGERWLAKWSLRKSSMTVAARNRDIR</sequence>
<name>A0A2S7N4E1_9BACI</name>
<comment type="caution">
    <text evidence="2">The sequence shown here is derived from an EMBL/GenBank/DDBJ whole genome shotgun (WGS) entry which is preliminary data.</text>
</comment>
<gene>
    <name evidence="2" type="ORF">CYL18_03175</name>
</gene>
<feature type="transmembrane region" description="Helical" evidence="1">
    <location>
        <begin position="61"/>
        <end position="78"/>
    </location>
</feature>